<evidence type="ECO:0000313" key="2">
    <source>
        <dbReference type="Proteomes" id="UP000505077"/>
    </source>
</evidence>
<protein>
    <submittedName>
        <fullName evidence="1">Uncharacterized protein</fullName>
    </submittedName>
</protein>
<evidence type="ECO:0000313" key="1">
    <source>
        <dbReference type="EMBL" id="GFH63450.1"/>
    </source>
</evidence>
<name>A0A6L2R7C2_9BACT</name>
<reference evidence="1 2" key="1">
    <citation type="journal article" date="2020" name="ISME J.">
        <title>Parallel Reductive Genome Evolution in Desulfovibrio Ectosymbionts Independently Acquired by Trichonympha Protists in the Termite Gut.</title>
        <authorList>
            <person name="Takeuchi M."/>
            <person name="Kuwahara H."/>
            <person name="Murakami T."/>
            <person name="Takahashi K."/>
            <person name="Kajitani R."/>
            <person name="Toyoda A."/>
            <person name="Itoh T."/>
            <person name="Ohkuma M."/>
            <person name="Hongoh Y."/>
        </authorList>
    </citation>
    <scope>NUCLEOTIDE SEQUENCE [LARGE SCALE GENOMIC DNA]</scope>
    <source>
        <strain evidence="1">ZnDsv-02</strain>
    </source>
</reference>
<dbReference type="AlphaFoldDB" id="A0A6L2R7C2"/>
<proteinExistence type="predicted"/>
<dbReference type="EMBL" id="BLLL01000019">
    <property type="protein sequence ID" value="GFH63450.1"/>
    <property type="molecule type" value="Genomic_DNA"/>
</dbReference>
<accession>A0A6L2R7C2</accession>
<dbReference type="Proteomes" id="UP000505077">
    <property type="component" value="Unassembled WGS sequence"/>
</dbReference>
<organism evidence="1 2">
    <name type="scientific">Candidatus Desulfovibrio kirbyi</name>
    <dbReference type="NCBI Taxonomy" id="2696086"/>
    <lineage>
        <taxon>Bacteria</taxon>
        <taxon>Pseudomonadati</taxon>
        <taxon>Thermodesulfobacteriota</taxon>
        <taxon>Desulfovibrionia</taxon>
        <taxon>Desulfovibrionales</taxon>
        <taxon>Desulfovibrionaceae</taxon>
        <taxon>Desulfovibrio</taxon>
    </lineage>
</organism>
<sequence length="81" mass="8795">MPVKPPFRLAVAALFLDGDRLSPEEVLASLAGEYARAGFFGPKVVALCLQCLSVNGILREETGRYLLTGYGRERVRKNLGG</sequence>
<comment type="caution">
    <text evidence="1">The sequence shown here is derived from an EMBL/GenBank/DDBJ whole genome shotgun (WGS) entry which is preliminary data.</text>
</comment>
<gene>
    <name evidence="1" type="ORF">ZNDK_1221</name>
</gene>